<comment type="caution">
    <text evidence="1">The sequence shown here is derived from an EMBL/GenBank/DDBJ whole genome shotgun (WGS) entry which is preliminary data.</text>
</comment>
<reference evidence="1 2" key="1">
    <citation type="submission" date="2024-05" db="EMBL/GenBank/DDBJ databases">
        <title>Neorhizobium sp. Rsf11, a plant growth promoting and heavy metal resistant PAH-degrader.</title>
        <authorList>
            <person name="Golubev S.N."/>
            <person name="Muratova A.Y."/>
            <person name="Markelova M.I."/>
        </authorList>
    </citation>
    <scope>NUCLEOTIDE SEQUENCE [LARGE SCALE GENOMIC DNA]</scope>
    <source>
        <strain evidence="1 2">Rsf11</strain>
    </source>
</reference>
<accession>A0ABV0M1H5</accession>
<organism evidence="1 2">
    <name type="scientific">Neorhizobium phenanthreniclasticum</name>
    <dbReference type="NCBI Taxonomy" id="3157917"/>
    <lineage>
        <taxon>Bacteria</taxon>
        <taxon>Pseudomonadati</taxon>
        <taxon>Pseudomonadota</taxon>
        <taxon>Alphaproteobacteria</taxon>
        <taxon>Hyphomicrobiales</taxon>
        <taxon>Rhizobiaceae</taxon>
        <taxon>Rhizobium/Agrobacterium group</taxon>
        <taxon>Neorhizobium</taxon>
    </lineage>
</organism>
<gene>
    <name evidence="1" type="ORF">ABK249_10225</name>
</gene>
<dbReference type="Proteomes" id="UP001496627">
    <property type="component" value="Unassembled WGS sequence"/>
</dbReference>
<dbReference type="Gene3D" id="6.10.250.730">
    <property type="match status" value="1"/>
</dbReference>
<dbReference type="EMBL" id="JBEAAL010000006">
    <property type="protein sequence ID" value="MEQ1405306.1"/>
    <property type="molecule type" value="Genomic_DNA"/>
</dbReference>
<protein>
    <submittedName>
        <fullName evidence="1">DUF982 domain-containing protein</fullName>
    </submittedName>
</protein>
<proteinExistence type="predicted"/>
<sequence length="84" mass="9476">MKRDKLHQFQPVGLAMHETGRYSVVHSVEEAADVLLRGWPTDDGEEFCEAVKVCFEGMHDRASPEDVRAALIRAAREAHVMVIE</sequence>
<dbReference type="InterPro" id="IPR010385">
    <property type="entry name" value="DUF982"/>
</dbReference>
<dbReference type="Pfam" id="PF06169">
    <property type="entry name" value="DUF982"/>
    <property type="match status" value="1"/>
</dbReference>
<keyword evidence="2" id="KW-1185">Reference proteome</keyword>
<name>A0ABV0M1H5_9HYPH</name>
<evidence type="ECO:0000313" key="1">
    <source>
        <dbReference type="EMBL" id="MEQ1405306.1"/>
    </source>
</evidence>
<dbReference type="RefSeq" id="WP_037150376.1">
    <property type="nucleotide sequence ID" value="NZ_JBEAAL010000006.1"/>
</dbReference>
<evidence type="ECO:0000313" key="2">
    <source>
        <dbReference type="Proteomes" id="UP001496627"/>
    </source>
</evidence>